<dbReference type="EC" id="4.3.1.19" evidence="6"/>
<dbReference type="PANTHER" id="PTHR48078:SF19">
    <property type="entry name" value="ACT DOMAIN-CONTAINING PROTEIN"/>
    <property type="match status" value="1"/>
</dbReference>
<dbReference type="Gene3D" id="3.40.50.1100">
    <property type="match status" value="2"/>
</dbReference>
<dbReference type="SUPFAM" id="SSF53686">
    <property type="entry name" value="Tryptophan synthase beta subunit-like PLP-dependent enzymes"/>
    <property type="match status" value="1"/>
</dbReference>
<accession>U5KLG9</accession>
<keyword evidence="3" id="KW-0663">Pyridoxal phosphate</keyword>
<evidence type="ECO:0000259" key="5">
    <source>
        <dbReference type="PROSITE" id="PS51671"/>
    </source>
</evidence>
<dbReference type="GO" id="GO:0004794">
    <property type="term" value="F:threonine deaminase activity"/>
    <property type="evidence" value="ECO:0007669"/>
    <property type="project" value="UniProtKB-EC"/>
</dbReference>
<dbReference type="GO" id="GO:0006567">
    <property type="term" value="P:L-threonine catabolic process"/>
    <property type="evidence" value="ECO:0007669"/>
    <property type="project" value="TreeGrafter"/>
</dbReference>
<dbReference type="PROSITE" id="PS51671">
    <property type="entry name" value="ACT"/>
    <property type="match status" value="1"/>
</dbReference>
<dbReference type="CDD" id="cd01562">
    <property type="entry name" value="Thr-dehyd"/>
    <property type="match status" value="1"/>
</dbReference>
<reference evidence="6" key="1">
    <citation type="submission" date="2013-02" db="EMBL/GenBank/DDBJ databases">
        <title>Genomic Cooperation Between Trypanosomatids and Their Bacterial Endosymbionts in the Synthesis of Essential Amino Acids Heavily Influenced by Multiple Lateral Gene Transfer Events.</title>
        <authorList>
            <person name="Alves J.M.P."/>
            <person name="Klein C."/>
            <person name="Maia da Silva F."/>
            <person name="Costa Martins A.G."/>
            <person name="Serrano M.G."/>
            <person name="Buck G.A."/>
            <person name="Vasconcelos A.T.R."/>
            <person name="France-Sagot M."/>
            <person name="Teixeira M.M.G."/>
            <person name="Motta M.C.M."/>
            <person name="Camargo E.P."/>
        </authorList>
    </citation>
    <scope>NUCLEOTIDE SEQUENCE</scope>
</reference>
<dbReference type="InterPro" id="IPR001926">
    <property type="entry name" value="TrpB-like_PALP"/>
</dbReference>
<dbReference type="InterPro" id="IPR002912">
    <property type="entry name" value="ACT_dom"/>
</dbReference>
<name>U5KLG9_9TRYP</name>
<dbReference type="AlphaFoldDB" id="U5KLG9"/>
<evidence type="ECO:0000256" key="4">
    <source>
        <dbReference type="ARBA" id="ARBA00023239"/>
    </source>
</evidence>
<dbReference type="EMBL" id="KC584079">
    <property type="protein sequence ID" value="AGT02807.1"/>
    <property type="molecule type" value="Genomic_DNA"/>
</dbReference>
<evidence type="ECO:0000256" key="1">
    <source>
        <dbReference type="ARBA" id="ARBA00001933"/>
    </source>
</evidence>
<sequence length="450" mass="48256">MSENKVDMKSAAEKLINKHESAFKKLGATDPWINVELARRRISRKLPPTPLLKGRVLPKSVCKAEIKDLYYKCDHIRVTGAYKERGGLNALMSLNKEEAARGVIAASAGNHAQALALHGSQLGIPVTVVMPLNAPIVKVENCKGFGASVVLSGRNFSEAKQQAEKLAKEKGYRYVNGYDDAEIIFGAGTCGLEIIDQLPDVDVIVVPTGGGGLIAGISLAVKRLNPNIKVIGVESEACTSVSTALEKQNPTLAPVSAGGTLADGLAVETVGARAFGFIKEYVDKVITVPESLIARSVLHMLEVEKMLVEGAGATGLAGILSGKLDDDIRGMKVVTVITGGNIDINLLGRVIDLGLKASGRLHTFDISILNSVGSLAEMTRILSTTGASVKTINQENPMIYDVFRLTVHMEVETIDEAHWHRVKSTMQKHGYELTEYEMISNPALKPVSKL</sequence>
<evidence type="ECO:0000313" key="6">
    <source>
        <dbReference type="EMBL" id="AGT02807.1"/>
    </source>
</evidence>
<protein>
    <submittedName>
        <fullName evidence="6">Threonine ammonia-lyase</fullName>
        <ecNumber evidence="6">4.3.1.19</ecNumber>
    </submittedName>
</protein>
<dbReference type="Pfam" id="PF00291">
    <property type="entry name" value="PALP"/>
    <property type="match status" value="1"/>
</dbReference>
<comment type="similarity">
    <text evidence="2">Belongs to the serine/threonine dehydratase family.</text>
</comment>
<feature type="domain" description="ACT" evidence="5">
    <location>
        <begin position="363"/>
        <end position="441"/>
    </location>
</feature>
<dbReference type="InterPro" id="IPR050147">
    <property type="entry name" value="Ser/Thr_Dehydratase"/>
</dbReference>
<dbReference type="GO" id="GO:0003941">
    <property type="term" value="F:L-serine ammonia-lyase activity"/>
    <property type="evidence" value="ECO:0007669"/>
    <property type="project" value="TreeGrafter"/>
</dbReference>
<organism evidence="6">
    <name type="scientific">Angomonas desouzai</name>
    <dbReference type="NCBI Taxonomy" id="59800"/>
    <lineage>
        <taxon>Eukaryota</taxon>
        <taxon>Discoba</taxon>
        <taxon>Euglenozoa</taxon>
        <taxon>Kinetoplastea</taxon>
        <taxon>Metakinetoplastina</taxon>
        <taxon>Trypanosomatida</taxon>
        <taxon>Trypanosomatidae</taxon>
        <taxon>Strigomonadinae</taxon>
        <taxon>Angomonas</taxon>
    </lineage>
</organism>
<evidence type="ECO:0000256" key="3">
    <source>
        <dbReference type="ARBA" id="ARBA00022898"/>
    </source>
</evidence>
<keyword evidence="4 6" id="KW-0456">Lyase</keyword>
<dbReference type="InterPro" id="IPR036052">
    <property type="entry name" value="TrpB-like_PALP_sf"/>
</dbReference>
<proteinExistence type="inferred from homology"/>
<dbReference type="GO" id="GO:0009097">
    <property type="term" value="P:isoleucine biosynthetic process"/>
    <property type="evidence" value="ECO:0007669"/>
    <property type="project" value="TreeGrafter"/>
</dbReference>
<evidence type="ECO:0000256" key="2">
    <source>
        <dbReference type="ARBA" id="ARBA00010869"/>
    </source>
</evidence>
<dbReference type="FunFam" id="3.40.50.1100:FF:000007">
    <property type="entry name" value="L-threonine dehydratase catabolic TdcB"/>
    <property type="match status" value="1"/>
</dbReference>
<comment type="cofactor">
    <cofactor evidence="1">
        <name>pyridoxal 5'-phosphate</name>
        <dbReference type="ChEBI" id="CHEBI:597326"/>
    </cofactor>
</comment>
<dbReference type="PANTHER" id="PTHR48078">
    <property type="entry name" value="THREONINE DEHYDRATASE, MITOCHONDRIAL-RELATED"/>
    <property type="match status" value="1"/>
</dbReference>
<dbReference type="GO" id="GO:0006565">
    <property type="term" value="P:L-serine catabolic process"/>
    <property type="evidence" value="ECO:0007669"/>
    <property type="project" value="TreeGrafter"/>
</dbReference>